<dbReference type="Gene3D" id="3.40.50.300">
    <property type="entry name" value="P-loop containing nucleotide triphosphate hydrolases"/>
    <property type="match status" value="1"/>
</dbReference>
<dbReference type="InterPro" id="IPR000793">
    <property type="entry name" value="ATP_synth_asu_C"/>
</dbReference>
<keyword evidence="10 12" id="KW-0139">CF(1)</keyword>
<comment type="similarity">
    <text evidence="2 12">Belongs to the ATPase alpha/beta chains family.</text>
</comment>
<dbReference type="InterPro" id="IPR033732">
    <property type="entry name" value="ATP_synth_F1_a_nt-bd_dom"/>
</dbReference>
<dbReference type="AlphaFoldDB" id="A0A0X8JEQ5"/>
<dbReference type="GO" id="GO:0043531">
    <property type="term" value="F:ADP binding"/>
    <property type="evidence" value="ECO:0007669"/>
    <property type="project" value="TreeGrafter"/>
</dbReference>
<keyword evidence="11 12" id="KW-0066">ATP synthesis</keyword>
<dbReference type="InterPro" id="IPR038376">
    <property type="entry name" value="ATP_synth_asu_C_sf"/>
</dbReference>
<dbReference type="CDD" id="cd18113">
    <property type="entry name" value="ATP-synt_F1_alpha_C"/>
    <property type="match status" value="1"/>
</dbReference>
<keyword evidence="8 12" id="KW-0406">Ion transport</keyword>
<accession>A0A0X8JEQ5</accession>
<keyword evidence="6 12" id="KW-0067">ATP-binding</keyword>
<dbReference type="SUPFAM" id="SSF47917">
    <property type="entry name" value="C-terminal domain of alpha and beta subunits of F1 ATP synthase"/>
    <property type="match status" value="1"/>
</dbReference>
<dbReference type="KEGG" id="ard:AXF14_07700"/>
<feature type="site" description="Required for activity" evidence="12">
    <location>
        <position position="374"/>
    </location>
</feature>
<dbReference type="Pfam" id="PF00306">
    <property type="entry name" value="ATP-synt_ab_C"/>
    <property type="match status" value="1"/>
</dbReference>
<keyword evidence="9 12" id="KW-0472">Membrane</keyword>
<dbReference type="InterPro" id="IPR005294">
    <property type="entry name" value="ATP_synth_F1_asu"/>
</dbReference>
<dbReference type="Gene3D" id="1.20.150.20">
    <property type="entry name" value="ATP synthase alpha/beta chain, C-terminal domain"/>
    <property type="match status" value="1"/>
</dbReference>
<dbReference type="CDD" id="cd18116">
    <property type="entry name" value="ATP-synt_F1_alpha_N"/>
    <property type="match status" value="1"/>
</dbReference>
<dbReference type="FunFam" id="1.20.150.20:FF:000001">
    <property type="entry name" value="ATP synthase subunit alpha"/>
    <property type="match status" value="1"/>
</dbReference>
<evidence type="ECO:0000256" key="2">
    <source>
        <dbReference type="ARBA" id="ARBA00008936"/>
    </source>
</evidence>
<dbReference type="Pfam" id="PF00006">
    <property type="entry name" value="ATP-synt_ab"/>
    <property type="match status" value="1"/>
</dbReference>
<feature type="domain" description="ATPase F1/V1/A1 complex alpha/beta subunit N-terminal" evidence="16">
    <location>
        <begin position="30"/>
        <end position="96"/>
    </location>
</feature>
<keyword evidence="3 12" id="KW-0813">Transport</keyword>
<dbReference type="GO" id="GO:0005524">
    <property type="term" value="F:ATP binding"/>
    <property type="evidence" value="ECO:0007669"/>
    <property type="project" value="UniProtKB-UniRule"/>
</dbReference>
<comment type="catalytic activity">
    <reaction evidence="12">
        <text>ATP + H2O + 4 H(+)(in) = ADP + phosphate + 5 H(+)(out)</text>
        <dbReference type="Rhea" id="RHEA:57720"/>
        <dbReference type="ChEBI" id="CHEBI:15377"/>
        <dbReference type="ChEBI" id="CHEBI:15378"/>
        <dbReference type="ChEBI" id="CHEBI:30616"/>
        <dbReference type="ChEBI" id="CHEBI:43474"/>
        <dbReference type="ChEBI" id="CHEBI:456216"/>
        <dbReference type="EC" id="7.1.2.2"/>
    </reaction>
</comment>
<dbReference type="PROSITE" id="PS00152">
    <property type="entry name" value="ATPASE_ALPHA_BETA"/>
    <property type="match status" value="1"/>
</dbReference>
<feature type="domain" description="ATP synthase alpha subunit C-terminal" evidence="15">
    <location>
        <begin position="383"/>
        <end position="507"/>
    </location>
</feature>
<evidence type="ECO:0000313" key="18">
    <source>
        <dbReference type="Proteomes" id="UP000065220"/>
    </source>
</evidence>
<dbReference type="EMBL" id="CP014228">
    <property type="protein sequence ID" value="AMD87487.1"/>
    <property type="molecule type" value="Genomic_DNA"/>
</dbReference>
<evidence type="ECO:0000313" key="17">
    <source>
        <dbReference type="EMBL" id="AMD87487.1"/>
    </source>
</evidence>
<name>A0A0X8JEQ5_ACTRD</name>
<dbReference type="GO" id="GO:0046933">
    <property type="term" value="F:proton-transporting ATP synthase activity, rotational mechanism"/>
    <property type="evidence" value="ECO:0007669"/>
    <property type="project" value="UniProtKB-UniRule"/>
</dbReference>
<dbReference type="GO" id="GO:0005886">
    <property type="term" value="C:plasma membrane"/>
    <property type="evidence" value="ECO:0007669"/>
    <property type="project" value="UniProtKB-SubCell"/>
</dbReference>
<dbReference type="InterPro" id="IPR023366">
    <property type="entry name" value="ATP_synth_asu-like_sf"/>
</dbReference>
<proteinExistence type="inferred from homology"/>
<evidence type="ECO:0000256" key="1">
    <source>
        <dbReference type="ARBA" id="ARBA00004370"/>
    </source>
</evidence>
<keyword evidence="7 12" id="KW-1278">Translocase</keyword>
<dbReference type="Gene3D" id="2.40.30.20">
    <property type="match status" value="1"/>
</dbReference>
<protein>
    <recommendedName>
        <fullName evidence="12">ATP synthase subunit alpha</fullName>
        <ecNumber evidence="12">7.1.2.2</ecNumber>
    </recommendedName>
    <alternativeName>
        <fullName evidence="12">ATP synthase F1 sector subunit alpha</fullName>
    </alternativeName>
    <alternativeName>
        <fullName evidence="12">F-ATPase subunit alpha</fullName>
    </alternativeName>
</protein>
<evidence type="ECO:0000259" key="15">
    <source>
        <dbReference type="Pfam" id="PF00306"/>
    </source>
</evidence>
<keyword evidence="5 12" id="KW-0547">Nucleotide-binding</keyword>
<dbReference type="PANTHER" id="PTHR48082">
    <property type="entry name" value="ATP SYNTHASE SUBUNIT ALPHA, MITOCHONDRIAL"/>
    <property type="match status" value="1"/>
</dbReference>
<dbReference type="SUPFAM" id="SSF50615">
    <property type="entry name" value="N-terminal domain of alpha and beta subunits of F1 ATP synthase"/>
    <property type="match status" value="1"/>
</dbReference>
<evidence type="ECO:0000256" key="5">
    <source>
        <dbReference type="ARBA" id="ARBA00022741"/>
    </source>
</evidence>
<dbReference type="NCBIfam" id="TIGR00962">
    <property type="entry name" value="atpA"/>
    <property type="match status" value="1"/>
</dbReference>
<dbReference type="CDD" id="cd01132">
    <property type="entry name" value="F1-ATPase_alpha_CD"/>
    <property type="match status" value="1"/>
</dbReference>
<organism evidence="17 18">
    <name type="scientific">Actinomyces radicidentis</name>
    <dbReference type="NCBI Taxonomy" id="111015"/>
    <lineage>
        <taxon>Bacteria</taxon>
        <taxon>Bacillati</taxon>
        <taxon>Actinomycetota</taxon>
        <taxon>Actinomycetes</taxon>
        <taxon>Actinomycetales</taxon>
        <taxon>Actinomycetaceae</taxon>
        <taxon>Actinomyces</taxon>
    </lineage>
</organism>
<feature type="domain" description="ATPase F1/V1/A1 complex alpha/beta subunit nucleotide-binding" evidence="14">
    <location>
        <begin position="153"/>
        <end position="376"/>
    </location>
</feature>
<evidence type="ECO:0000256" key="4">
    <source>
        <dbReference type="ARBA" id="ARBA00022475"/>
    </source>
</evidence>
<dbReference type="InterPro" id="IPR000194">
    <property type="entry name" value="ATPase_F1/V1/A1_a/bsu_nucl-bd"/>
</dbReference>
<evidence type="ECO:0000259" key="16">
    <source>
        <dbReference type="Pfam" id="PF02874"/>
    </source>
</evidence>
<dbReference type="STRING" id="111015.AXF14_07700"/>
<sequence>MAELTIRPEEIRSALDEFVESYKPSEVAAEEVGHVIFAADGIAHVEGLPGVMANELLTFEDGTAGLAMNLDEREIGVVVLGDFTGIDEGQTVRRTGEVLSVPVGDGYLGRVVDPLGRPIDGLGEIRSEGRRALELQAPGVMARKSVHEPLQTGLKAIDSMIPIGRGQRQLIIGDRKTGKTAIALDTILNQKAAWESGDPDKQVRCIYVATGQKGSTIAAVRGALEERGALEYTTIVASPASDPAGFKYLSPYTGSAIGQHWMYSGKHVLIIFDDLSKQAEAYRAVSLLLRRPPGREAYPGDVFYLHSRLLERCAKLSDELGAGSMTGLPVIETKANDVSAYIPTNVISITDGQIFLQSDLFNADQRPAVDVGISVSRVGGAAQVKAMKKVAGTLKLTLAQYRSMQAFAMFASDLDAATRQQLTRGERLMELLKQPQYTPYPVEEQVASVWTGTNGYLDDLEVKDVLPFEHALLDHLRRNTGVLTTIRESGDLSEETEASLREAVEAFRKTYMAGDRVLSGEVAPGEEDVPAERTSEQIVLKRG</sequence>
<gene>
    <name evidence="12" type="primary">atpA</name>
    <name evidence="17" type="ORF">AXF14_07700</name>
</gene>
<dbReference type="NCBIfam" id="NF009884">
    <property type="entry name" value="PRK13343.1"/>
    <property type="match status" value="1"/>
</dbReference>
<evidence type="ECO:0000256" key="10">
    <source>
        <dbReference type="ARBA" id="ARBA00023196"/>
    </source>
</evidence>
<feature type="binding site" evidence="12">
    <location>
        <begin position="173"/>
        <end position="180"/>
    </location>
    <ligand>
        <name>ATP</name>
        <dbReference type="ChEBI" id="CHEBI:30616"/>
    </ligand>
</feature>
<comment type="subcellular location">
    <subcellularLocation>
        <location evidence="12">Cell membrane</location>
        <topology evidence="12">Peripheral membrane protein</topology>
    </subcellularLocation>
    <subcellularLocation>
        <location evidence="1">Membrane</location>
    </subcellularLocation>
</comment>
<keyword evidence="12" id="KW-0375">Hydrogen ion transport</keyword>
<dbReference type="InterPro" id="IPR036121">
    <property type="entry name" value="ATPase_F1/V1/A1_a/bsu_N_sf"/>
</dbReference>
<evidence type="ECO:0000259" key="14">
    <source>
        <dbReference type="Pfam" id="PF00006"/>
    </source>
</evidence>
<evidence type="ECO:0000256" key="13">
    <source>
        <dbReference type="SAM" id="MobiDB-lite"/>
    </source>
</evidence>
<evidence type="ECO:0000256" key="7">
    <source>
        <dbReference type="ARBA" id="ARBA00022967"/>
    </source>
</evidence>
<dbReference type="EC" id="7.1.2.2" evidence="12"/>
<dbReference type="RefSeq" id="WP_067942195.1">
    <property type="nucleotide sequence ID" value="NZ_CP014228.1"/>
</dbReference>
<dbReference type="GO" id="GO:0045259">
    <property type="term" value="C:proton-transporting ATP synthase complex"/>
    <property type="evidence" value="ECO:0007669"/>
    <property type="project" value="UniProtKB-KW"/>
</dbReference>
<keyword evidence="18" id="KW-1185">Reference proteome</keyword>
<dbReference type="InterPro" id="IPR027417">
    <property type="entry name" value="P-loop_NTPase"/>
</dbReference>
<dbReference type="FunFam" id="3.40.50.300:FF:000002">
    <property type="entry name" value="ATP synthase subunit alpha"/>
    <property type="match status" value="1"/>
</dbReference>
<dbReference type="OrthoDB" id="9803053at2"/>
<feature type="region of interest" description="Disordered" evidence="13">
    <location>
        <begin position="521"/>
        <end position="543"/>
    </location>
</feature>
<dbReference type="InterPro" id="IPR004100">
    <property type="entry name" value="ATPase_F1/V1/A1_a/bsu_N"/>
</dbReference>
<evidence type="ECO:0000256" key="9">
    <source>
        <dbReference type="ARBA" id="ARBA00023136"/>
    </source>
</evidence>
<dbReference type="HAMAP" id="MF_01346">
    <property type="entry name" value="ATP_synth_alpha_bact"/>
    <property type="match status" value="1"/>
</dbReference>
<keyword evidence="4 12" id="KW-1003">Cell membrane</keyword>
<evidence type="ECO:0000256" key="3">
    <source>
        <dbReference type="ARBA" id="ARBA00022448"/>
    </source>
</evidence>
<evidence type="ECO:0000256" key="6">
    <source>
        <dbReference type="ARBA" id="ARBA00022840"/>
    </source>
</evidence>
<dbReference type="Proteomes" id="UP000065220">
    <property type="component" value="Chromosome"/>
</dbReference>
<dbReference type="PANTHER" id="PTHR48082:SF2">
    <property type="entry name" value="ATP SYNTHASE SUBUNIT ALPHA, MITOCHONDRIAL"/>
    <property type="match status" value="1"/>
</dbReference>
<evidence type="ECO:0000256" key="8">
    <source>
        <dbReference type="ARBA" id="ARBA00023065"/>
    </source>
</evidence>
<reference evidence="18" key="1">
    <citation type="submission" date="2016-02" db="EMBL/GenBank/DDBJ databases">
        <authorList>
            <person name="Holder M.E."/>
            <person name="Ajami N.J."/>
            <person name="Petrosino J.F."/>
        </authorList>
    </citation>
    <scope>NUCLEOTIDE SEQUENCE [LARGE SCALE GENOMIC DNA]</scope>
    <source>
        <strain evidence="18">CCUG 36733</strain>
    </source>
</reference>
<dbReference type="SUPFAM" id="SSF52540">
    <property type="entry name" value="P-loop containing nucleoside triphosphate hydrolases"/>
    <property type="match status" value="1"/>
</dbReference>
<evidence type="ECO:0000256" key="12">
    <source>
        <dbReference type="HAMAP-Rule" id="MF_01346"/>
    </source>
</evidence>
<comment type="function">
    <text evidence="12">Produces ATP from ADP in the presence of a proton gradient across the membrane. The alpha chain is a regulatory subunit.</text>
</comment>
<evidence type="ECO:0000256" key="11">
    <source>
        <dbReference type="ARBA" id="ARBA00023310"/>
    </source>
</evidence>
<dbReference type="InterPro" id="IPR020003">
    <property type="entry name" value="ATPase_a/bsu_AS"/>
</dbReference>
<dbReference type="Pfam" id="PF02874">
    <property type="entry name" value="ATP-synt_ab_N"/>
    <property type="match status" value="1"/>
</dbReference>